<name>A0AAD4ZV56_PRUDU</name>
<comment type="caution">
    <text evidence="2">The sequence shown here is derived from an EMBL/GenBank/DDBJ whole genome shotgun (WGS) entry which is preliminary data.</text>
</comment>
<evidence type="ECO:0000256" key="1">
    <source>
        <dbReference type="PROSITE-ProRule" id="PRU00221"/>
    </source>
</evidence>
<keyword evidence="3" id="KW-1185">Reference proteome</keyword>
<reference evidence="2 3" key="1">
    <citation type="journal article" date="2022" name="G3 (Bethesda)">
        <title>Whole-genome sequence and methylome profiling of the almond [Prunus dulcis (Mill.) D.A. Webb] cultivar 'Nonpareil'.</title>
        <authorList>
            <person name="D'Amico-Willman K.M."/>
            <person name="Ouma W.Z."/>
            <person name="Meulia T."/>
            <person name="Sideli G.M."/>
            <person name="Gradziel T.M."/>
            <person name="Fresnedo-Ramirez J."/>
        </authorList>
    </citation>
    <scope>NUCLEOTIDE SEQUENCE [LARGE SCALE GENOMIC DNA]</scope>
    <source>
        <strain evidence="2">Clone GOH B32 T37-40</strain>
    </source>
</reference>
<keyword evidence="1" id="KW-0853">WD repeat</keyword>
<dbReference type="InterPro" id="IPR015943">
    <property type="entry name" value="WD40/YVTN_repeat-like_dom_sf"/>
</dbReference>
<evidence type="ECO:0000313" key="3">
    <source>
        <dbReference type="Proteomes" id="UP001054821"/>
    </source>
</evidence>
<sequence>MAGRGTKPCGLVPISPVSLPERDPRLTLWNIPEMKTKLLPAHEGCVASLAVSPVTGVVASASYDKIVKPWK</sequence>
<proteinExistence type="predicted"/>
<dbReference type="EMBL" id="JAJFAZ020000001">
    <property type="protein sequence ID" value="KAI5354838.1"/>
    <property type="molecule type" value="Genomic_DNA"/>
</dbReference>
<evidence type="ECO:0008006" key="4">
    <source>
        <dbReference type="Google" id="ProtNLM"/>
    </source>
</evidence>
<feature type="repeat" description="WD" evidence="1">
    <location>
        <begin position="39"/>
        <end position="71"/>
    </location>
</feature>
<dbReference type="PROSITE" id="PS50082">
    <property type="entry name" value="WD_REPEATS_2"/>
    <property type="match status" value="1"/>
</dbReference>
<dbReference type="PROSITE" id="PS50294">
    <property type="entry name" value="WD_REPEATS_REGION"/>
    <property type="match status" value="1"/>
</dbReference>
<dbReference type="InterPro" id="IPR001680">
    <property type="entry name" value="WD40_rpt"/>
</dbReference>
<evidence type="ECO:0000313" key="2">
    <source>
        <dbReference type="EMBL" id="KAI5354838.1"/>
    </source>
</evidence>
<dbReference type="SUPFAM" id="SSF50978">
    <property type="entry name" value="WD40 repeat-like"/>
    <property type="match status" value="1"/>
</dbReference>
<dbReference type="InterPro" id="IPR036322">
    <property type="entry name" value="WD40_repeat_dom_sf"/>
</dbReference>
<dbReference type="Proteomes" id="UP001054821">
    <property type="component" value="Chromosome 1"/>
</dbReference>
<dbReference type="AlphaFoldDB" id="A0AAD4ZV56"/>
<protein>
    <recommendedName>
        <fullName evidence="4">Transducin/WD40 repeat-like superfamily protein</fullName>
    </recommendedName>
</protein>
<gene>
    <name evidence="2" type="ORF">L3X38_007733</name>
</gene>
<dbReference type="Gene3D" id="2.130.10.10">
    <property type="entry name" value="YVTN repeat-like/Quinoprotein amine dehydrogenase"/>
    <property type="match status" value="1"/>
</dbReference>
<accession>A0AAD4ZV56</accession>
<organism evidence="2 3">
    <name type="scientific">Prunus dulcis</name>
    <name type="common">Almond</name>
    <name type="synonym">Amygdalus dulcis</name>
    <dbReference type="NCBI Taxonomy" id="3755"/>
    <lineage>
        <taxon>Eukaryota</taxon>
        <taxon>Viridiplantae</taxon>
        <taxon>Streptophyta</taxon>
        <taxon>Embryophyta</taxon>
        <taxon>Tracheophyta</taxon>
        <taxon>Spermatophyta</taxon>
        <taxon>Magnoliopsida</taxon>
        <taxon>eudicotyledons</taxon>
        <taxon>Gunneridae</taxon>
        <taxon>Pentapetalae</taxon>
        <taxon>rosids</taxon>
        <taxon>fabids</taxon>
        <taxon>Rosales</taxon>
        <taxon>Rosaceae</taxon>
        <taxon>Amygdaloideae</taxon>
        <taxon>Amygdaleae</taxon>
        <taxon>Prunus</taxon>
    </lineage>
</organism>